<evidence type="ECO:0000313" key="8">
    <source>
        <dbReference type="Proteomes" id="UP000430508"/>
    </source>
</evidence>
<organism evidence="7 8">
    <name type="scientific">Dehalobacter restrictus</name>
    <dbReference type="NCBI Taxonomy" id="55583"/>
    <lineage>
        <taxon>Bacteria</taxon>
        <taxon>Bacillati</taxon>
        <taxon>Bacillota</taxon>
        <taxon>Clostridia</taxon>
        <taxon>Eubacteriales</taxon>
        <taxon>Desulfitobacteriaceae</taxon>
        <taxon>Dehalobacter</taxon>
    </lineage>
</organism>
<evidence type="ECO:0000259" key="5">
    <source>
        <dbReference type="Pfam" id="PF00501"/>
    </source>
</evidence>
<dbReference type="GO" id="GO:0006633">
    <property type="term" value="P:fatty acid biosynthetic process"/>
    <property type="evidence" value="ECO:0007669"/>
    <property type="project" value="TreeGrafter"/>
</dbReference>
<dbReference type="EMBL" id="CP046996">
    <property type="protein sequence ID" value="QHA00794.1"/>
    <property type="molecule type" value="Genomic_DNA"/>
</dbReference>
<proteinExistence type="inferred from homology"/>
<keyword evidence="3" id="KW-0547">Nucleotide-binding</keyword>
<dbReference type="Pfam" id="PF00501">
    <property type="entry name" value="AMP-binding"/>
    <property type="match status" value="1"/>
</dbReference>
<dbReference type="InterPro" id="IPR042099">
    <property type="entry name" value="ANL_N_sf"/>
</dbReference>
<evidence type="ECO:0000256" key="2">
    <source>
        <dbReference type="ARBA" id="ARBA00022598"/>
    </source>
</evidence>
<dbReference type="RefSeq" id="WP_019226464.1">
    <property type="nucleotide sequence ID" value="NZ_CP046996.1"/>
</dbReference>
<evidence type="ECO:0000256" key="4">
    <source>
        <dbReference type="ARBA" id="ARBA00022840"/>
    </source>
</evidence>
<sequence>MIMYEKYIGRHRDDYVTLEDLYKNFKVTCPDDFNFAYDVLDKLAEEKPDQLAMLWVSNNGEEKRITFAEMKRWSDKTANYFKSLGIKKGDLVLLVLKRSYLFWYAMMALHKIGAVAVQATNLLTAKDYIYRCQAAGIKMAVITADGDCTRHFDEAAPECKTVQMKAVTKHKDAGEGWLDFEAGIEAASDKWERPTGEEATKVTDMLIMAFSSGTTGYPKMVSHDHAYPLGHIMTGIFWHRVEPGGLHFTISDTGWLKSLWGKMYGQWLGESAVFTYDFDTFNGADILQKLEKYQITTFCAPPTMYRFMLREDVKSYNLLALKHCCTAGEALNPEVFNQWRQATGLRIFEGFGQSETTVCCSILYPWVQPRPGSMGMPTPGYQMVVADEDGKEVDPGVTGEICIKAPDYATKTKGLFMGYYRDEVNTQRSWHDGLYHTGDLAYRDELGFLWYIGRNDDIIKSSGYRIGPFEVESALAEHPAVLESAVTGVPDPIRGFNVKATIVLNKGYEPSEDMIKELQDHVKKVTAPYKYPRVIEFVTELPKTISGKIRRVEIREKDSRSE</sequence>
<dbReference type="AlphaFoldDB" id="A0A857DHM1"/>
<dbReference type="FunFam" id="3.30.300.30:FF:000005">
    <property type="entry name" value="Acyl-coenzyme A synthetase ACSM5, mitochondrial"/>
    <property type="match status" value="1"/>
</dbReference>
<dbReference type="InterPro" id="IPR051087">
    <property type="entry name" value="Mitochondrial_ACSM"/>
</dbReference>
<dbReference type="Proteomes" id="UP000430508">
    <property type="component" value="Chromosome"/>
</dbReference>
<name>A0A857DHM1_9FIRM</name>
<feature type="domain" description="AMP-dependent synthetase/ligase" evidence="5">
    <location>
        <begin position="42"/>
        <end position="420"/>
    </location>
</feature>
<reference evidence="7 8" key="1">
    <citation type="submission" date="2019-12" db="EMBL/GenBank/DDBJ databases">
        <title>Sequence classification of anaerobic respiratory reductive dehalogenases: First we see many, then we see few.</title>
        <authorList>
            <person name="Molenda O."/>
            <person name="Puentes Jacome L.A."/>
            <person name="Cao X."/>
            <person name="Nesbo C.L."/>
            <person name="Tang S."/>
            <person name="Morson N."/>
            <person name="Patron J."/>
            <person name="Lomheim L."/>
            <person name="Wishart D.S."/>
            <person name="Edwards E.A."/>
        </authorList>
    </citation>
    <scope>NUCLEOTIDE SEQUENCE [LARGE SCALE GENOMIC DNA]</scope>
    <source>
        <strain evidence="7 8">12DCA</strain>
    </source>
</reference>
<dbReference type="PANTHER" id="PTHR43605:SF10">
    <property type="entry name" value="ACYL-COA SYNTHETASE MEDIUM CHAIN FAMILY MEMBER 3"/>
    <property type="match status" value="1"/>
</dbReference>
<accession>A0A857DHM1</accession>
<dbReference type="Pfam" id="PF13193">
    <property type="entry name" value="AMP-binding_C"/>
    <property type="match status" value="1"/>
</dbReference>
<keyword evidence="4" id="KW-0067">ATP-binding</keyword>
<evidence type="ECO:0000256" key="3">
    <source>
        <dbReference type="ARBA" id="ARBA00022741"/>
    </source>
</evidence>
<dbReference type="GO" id="GO:0006637">
    <property type="term" value="P:acyl-CoA metabolic process"/>
    <property type="evidence" value="ECO:0007669"/>
    <property type="project" value="TreeGrafter"/>
</dbReference>
<dbReference type="Gene3D" id="3.30.300.30">
    <property type="match status" value="1"/>
</dbReference>
<dbReference type="PROSITE" id="PS00455">
    <property type="entry name" value="AMP_BINDING"/>
    <property type="match status" value="1"/>
</dbReference>
<feature type="domain" description="AMP-binding enzyme C-terminal" evidence="6">
    <location>
        <begin position="470"/>
        <end position="548"/>
    </location>
</feature>
<dbReference type="GO" id="GO:0005524">
    <property type="term" value="F:ATP binding"/>
    <property type="evidence" value="ECO:0007669"/>
    <property type="project" value="UniProtKB-KW"/>
</dbReference>
<protein>
    <submittedName>
        <fullName evidence="7">AMP-binding protein</fullName>
    </submittedName>
</protein>
<dbReference type="InterPro" id="IPR025110">
    <property type="entry name" value="AMP-bd_C"/>
</dbReference>
<gene>
    <name evidence="7" type="ORF">GQ588_09185</name>
</gene>
<dbReference type="PANTHER" id="PTHR43605">
    <property type="entry name" value="ACYL-COENZYME A SYNTHETASE"/>
    <property type="match status" value="1"/>
</dbReference>
<evidence type="ECO:0000259" key="6">
    <source>
        <dbReference type="Pfam" id="PF13193"/>
    </source>
</evidence>
<dbReference type="InterPro" id="IPR045851">
    <property type="entry name" value="AMP-bd_C_sf"/>
</dbReference>
<dbReference type="Gene3D" id="3.40.50.12780">
    <property type="entry name" value="N-terminal domain of ligase-like"/>
    <property type="match status" value="1"/>
</dbReference>
<dbReference type="GO" id="GO:0004321">
    <property type="term" value="F:fatty-acyl-CoA synthase activity"/>
    <property type="evidence" value="ECO:0007669"/>
    <property type="project" value="TreeGrafter"/>
</dbReference>
<comment type="similarity">
    <text evidence="1">Belongs to the ATP-dependent AMP-binding enzyme family.</text>
</comment>
<keyword evidence="2" id="KW-0436">Ligase</keyword>
<dbReference type="GO" id="GO:0015645">
    <property type="term" value="F:fatty acid ligase activity"/>
    <property type="evidence" value="ECO:0007669"/>
    <property type="project" value="TreeGrafter"/>
</dbReference>
<evidence type="ECO:0000256" key="1">
    <source>
        <dbReference type="ARBA" id="ARBA00006432"/>
    </source>
</evidence>
<dbReference type="SUPFAM" id="SSF56801">
    <property type="entry name" value="Acetyl-CoA synthetase-like"/>
    <property type="match status" value="1"/>
</dbReference>
<dbReference type="InterPro" id="IPR000873">
    <property type="entry name" value="AMP-dep_synth/lig_dom"/>
</dbReference>
<dbReference type="GO" id="GO:0016405">
    <property type="term" value="F:CoA-ligase activity"/>
    <property type="evidence" value="ECO:0007669"/>
    <property type="project" value="UniProtKB-ARBA"/>
</dbReference>
<evidence type="ECO:0000313" key="7">
    <source>
        <dbReference type="EMBL" id="QHA00794.1"/>
    </source>
</evidence>
<dbReference type="InterPro" id="IPR020845">
    <property type="entry name" value="AMP-binding_CS"/>
</dbReference>